<keyword evidence="3" id="KW-0520">NAD</keyword>
<dbReference type="PANTHER" id="PTHR10996">
    <property type="entry name" value="2-HYDROXYACID DEHYDROGENASE-RELATED"/>
    <property type="match status" value="1"/>
</dbReference>
<comment type="caution">
    <text evidence="8">The sequence shown here is derived from an EMBL/GenBank/DDBJ whole genome shotgun (WGS) entry which is preliminary data.</text>
</comment>
<reference evidence="8" key="1">
    <citation type="submission" date="2022-08" db="EMBL/GenBank/DDBJ databases">
        <authorList>
            <person name="Marques A."/>
        </authorList>
    </citation>
    <scope>NUCLEOTIDE SEQUENCE</scope>
    <source>
        <strain evidence="8">RhyPub2mFocal</strain>
        <tissue evidence="8">Leaves</tissue>
    </source>
</reference>
<dbReference type="PANTHER" id="PTHR10996:SF179">
    <property type="entry name" value="D-ISOMER SPECIFIC 2-HYDROXYACID DEHYDROGENASE FAMILY PROTEIN-RELATED"/>
    <property type="match status" value="1"/>
</dbReference>
<dbReference type="Pfam" id="PF02826">
    <property type="entry name" value="2-Hacid_dh_C"/>
    <property type="match status" value="1"/>
</dbReference>
<dbReference type="SUPFAM" id="SSF52283">
    <property type="entry name" value="Formate/glycerate dehydrogenase catalytic domain-like"/>
    <property type="match status" value="1"/>
</dbReference>
<dbReference type="AlphaFoldDB" id="A0AAV8BVW0"/>
<organism evidence="8 9">
    <name type="scientific">Rhynchospora pubera</name>
    <dbReference type="NCBI Taxonomy" id="906938"/>
    <lineage>
        <taxon>Eukaryota</taxon>
        <taxon>Viridiplantae</taxon>
        <taxon>Streptophyta</taxon>
        <taxon>Embryophyta</taxon>
        <taxon>Tracheophyta</taxon>
        <taxon>Spermatophyta</taxon>
        <taxon>Magnoliopsida</taxon>
        <taxon>Liliopsida</taxon>
        <taxon>Poales</taxon>
        <taxon>Cyperaceae</taxon>
        <taxon>Cyperoideae</taxon>
        <taxon>Rhynchosporeae</taxon>
        <taxon>Rhynchospora</taxon>
    </lineage>
</organism>
<name>A0AAV8BVW0_9POAL</name>
<evidence type="ECO:0000313" key="9">
    <source>
        <dbReference type="Proteomes" id="UP001140206"/>
    </source>
</evidence>
<dbReference type="GO" id="GO:0016618">
    <property type="term" value="F:hydroxypyruvate reductase [NAD(P)H] activity"/>
    <property type="evidence" value="ECO:0007669"/>
    <property type="project" value="TreeGrafter"/>
</dbReference>
<keyword evidence="2 4" id="KW-0560">Oxidoreductase</keyword>
<evidence type="ECO:0000256" key="5">
    <source>
        <dbReference type="SAM" id="MobiDB-lite"/>
    </source>
</evidence>
<dbReference type="InterPro" id="IPR036291">
    <property type="entry name" value="NAD(P)-bd_dom_sf"/>
</dbReference>
<comment type="similarity">
    <text evidence="4">Belongs to the D-isomer specific 2-hydroxyacid dehydrogenase family.</text>
</comment>
<sequence length="335" mass="36319">MYAFPSHTAASIPTSDETPTSDLPPLLVLRPLSDAWLSALNAKFTLVSPSSPLSASVHAALISGAYNRVDPALLDQYPSLRCLVNTGAGVNHINLEECKRRGVQVANVGETHSKNVADYAVGLLLDVMRRITMSDRYVRNGLWVTRDNYPLGSKLFVQIFQLGGKRVGIVGLGSIGSAIAKRLEAFGCKISYLSRKPKPTVSYRYIPNICDLAAESDILVVSCALTKETHHIVNKQVLQALGKEGIIINIGRGANIDEPELVRCLIQGEIKGAGLDVFEHEPNIPKELIELENVVLTPHQSVFTPEAMAEVIQICIANFEAFFAGKPVITPVVAD</sequence>
<evidence type="ECO:0000256" key="1">
    <source>
        <dbReference type="ARBA" id="ARBA00022857"/>
    </source>
</evidence>
<feature type="domain" description="D-isomer specific 2-hydroxyacid dehydrogenase catalytic" evidence="6">
    <location>
        <begin position="60"/>
        <end position="332"/>
    </location>
</feature>
<accession>A0AAV8BVW0</accession>
<dbReference type="Gene3D" id="3.40.50.720">
    <property type="entry name" value="NAD(P)-binding Rossmann-like Domain"/>
    <property type="match status" value="2"/>
</dbReference>
<dbReference type="Proteomes" id="UP001140206">
    <property type="component" value="Chromosome 5"/>
</dbReference>
<evidence type="ECO:0000256" key="2">
    <source>
        <dbReference type="ARBA" id="ARBA00023002"/>
    </source>
</evidence>
<dbReference type="GO" id="GO:0051287">
    <property type="term" value="F:NAD binding"/>
    <property type="evidence" value="ECO:0007669"/>
    <property type="project" value="InterPro"/>
</dbReference>
<dbReference type="InterPro" id="IPR050223">
    <property type="entry name" value="D-isomer_2-hydroxyacid_DH"/>
</dbReference>
<evidence type="ECO:0000256" key="3">
    <source>
        <dbReference type="ARBA" id="ARBA00023027"/>
    </source>
</evidence>
<evidence type="ECO:0000256" key="4">
    <source>
        <dbReference type="RuleBase" id="RU003719"/>
    </source>
</evidence>
<evidence type="ECO:0000259" key="7">
    <source>
        <dbReference type="Pfam" id="PF02826"/>
    </source>
</evidence>
<dbReference type="Pfam" id="PF00389">
    <property type="entry name" value="2-Hacid_dh"/>
    <property type="match status" value="1"/>
</dbReference>
<keyword evidence="9" id="KW-1185">Reference proteome</keyword>
<feature type="domain" description="D-isomer specific 2-hydroxyacid dehydrogenase NAD-binding" evidence="7">
    <location>
        <begin position="121"/>
        <end position="300"/>
    </location>
</feature>
<protein>
    <submittedName>
        <fullName evidence="8">Glyoxylate reductase</fullName>
    </submittedName>
</protein>
<dbReference type="GO" id="GO:0005829">
    <property type="term" value="C:cytosol"/>
    <property type="evidence" value="ECO:0007669"/>
    <property type="project" value="TreeGrafter"/>
</dbReference>
<dbReference type="InterPro" id="IPR006139">
    <property type="entry name" value="D-isomer_2_OHA_DH_cat_dom"/>
</dbReference>
<proteinExistence type="inferred from homology"/>
<dbReference type="SUPFAM" id="SSF51735">
    <property type="entry name" value="NAD(P)-binding Rossmann-fold domains"/>
    <property type="match status" value="1"/>
</dbReference>
<dbReference type="EMBL" id="JAMFTS010000005">
    <property type="protein sequence ID" value="KAJ4747303.1"/>
    <property type="molecule type" value="Genomic_DNA"/>
</dbReference>
<evidence type="ECO:0000313" key="8">
    <source>
        <dbReference type="EMBL" id="KAJ4747303.1"/>
    </source>
</evidence>
<gene>
    <name evidence="8" type="ORF">LUZ62_081708</name>
</gene>
<feature type="compositionally biased region" description="Polar residues" evidence="5">
    <location>
        <begin position="8"/>
        <end position="20"/>
    </location>
</feature>
<dbReference type="CDD" id="cd12156">
    <property type="entry name" value="HPPR"/>
    <property type="match status" value="1"/>
</dbReference>
<dbReference type="GO" id="GO:0030267">
    <property type="term" value="F:glyoxylate reductase (NADPH) activity"/>
    <property type="evidence" value="ECO:0007669"/>
    <property type="project" value="TreeGrafter"/>
</dbReference>
<dbReference type="FunFam" id="3.40.50.720:FF:000213">
    <property type="entry name" value="Putative 2-hydroxyacid dehydrogenase"/>
    <property type="match status" value="1"/>
</dbReference>
<dbReference type="InterPro" id="IPR006140">
    <property type="entry name" value="D-isomer_DH_NAD-bd"/>
</dbReference>
<feature type="region of interest" description="Disordered" evidence="5">
    <location>
        <begin position="1"/>
        <end position="20"/>
    </location>
</feature>
<keyword evidence="1" id="KW-0521">NADP</keyword>
<evidence type="ECO:0000259" key="6">
    <source>
        <dbReference type="Pfam" id="PF00389"/>
    </source>
</evidence>